<evidence type="ECO:0000259" key="2">
    <source>
        <dbReference type="Pfam" id="PF25597"/>
    </source>
</evidence>
<dbReference type="EMBL" id="VTPC01090748">
    <property type="protein sequence ID" value="KAF2881364.1"/>
    <property type="molecule type" value="Genomic_DNA"/>
</dbReference>
<dbReference type="AlphaFoldDB" id="A0A8K0C6H6"/>
<feature type="compositionally biased region" description="Basic and acidic residues" evidence="1">
    <location>
        <begin position="128"/>
        <end position="153"/>
    </location>
</feature>
<feature type="domain" description="Retroviral polymerase SH3-like" evidence="2">
    <location>
        <begin position="40"/>
        <end position="88"/>
    </location>
</feature>
<dbReference type="OrthoDB" id="8039985at2759"/>
<evidence type="ECO:0000313" key="4">
    <source>
        <dbReference type="Proteomes" id="UP000801492"/>
    </source>
</evidence>
<evidence type="ECO:0000256" key="1">
    <source>
        <dbReference type="SAM" id="MobiDB-lite"/>
    </source>
</evidence>
<gene>
    <name evidence="3" type="ORF">ILUMI_24807</name>
</gene>
<evidence type="ECO:0000313" key="3">
    <source>
        <dbReference type="EMBL" id="KAF2881364.1"/>
    </source>
</evidence>
<feature type="region of interest" description="Disordered" evidence="1">
    <location>
        <begin position="128"/>
        <end position="161"/>
    </location>
</feature>
<comment type="caution">
    <text evidence="3">The sequence shown here is derived from an EMBL/GenBank/DDBJ whole genome shotgun (WGS) entry which is preliminary data.</text>
</comment>
<accession>A0A8K0C6H6</accession>
<name>A0A8K0C6H6_IGNLU</name>
<sequence length="222" mass="25857">MIKCTLISANLEQKYWGEVACRANYLQNRLPSRAIQKRIQEKRRRLNEKERNIIFVGYGTESKACTLLNTSMNKILISGDLRFGENDVLHQEFAEIPKICDQEKTCETGIEEIENGAGNKVKVRRSERFTKGKSSDRYGQETKKEEKQERTEELTETMGCSEKEKSLEAIQEQLQFLLAKSELKEDMYMKQPEGFLEERKDEFVCKLQKRIYGLKQPASLIN</sequence>
<dbReference type="Proteomes" id="UP000801492">
    <property type="component" value="Unassembled WGS sequence"/>
</dbReference>
<keyword evidence="4" id="KW-1185">Reference proteome</keyword>
<proteinExistence type="predicted"/>
<reference evidence="3" key="1">
    <citation type="submission" date="2019-08" db="EMBL/GenBank/DDBJ databases">
        <title>The genome of the North American firefly Photinus pyralis.</title>
        <authorList>
            <consortium name="Photinus pyralis genome working group"/>
            <person name="Fallon T.R."/>
            <person name="Sander Lower S.E."/>
            <person name="Weng J.-K."/>
        </authorList>
    </citation>
    <scope>NUCLEOTIDE SEQUENCE</scope>
    <source>
        <strain evidence="3">TRF0915ILg1</strain>
        <tissue evidence="3">Whole body</tissue>
    </source>
</reference>
<organism evidence="3 4">
    <name type="scientific">Ignelater luminosus</name>
    <name type="common">Cucubano</name>
    <name type="synonym">Pyrophorus luminosus</name>
    <dbReference type="NCBI Taxonomy" id="2038154"/>
    <lineage>
        <taxon>Eukaryota</taxon>
        <taxon>Metazoa</taxon>
        <taxon>Ecdysozoa</taxon>
        <taxon>Arthropoda</taxon>
        <taxon>Hexapoda</taxon>
        <taxon>Insecta</taxon>
        <taxon>Pterygota</taxon>
        <taxon>Neoptera</taxon>
        <taxon>Endopterygota</taxon>
        <taxon>Coleoptera</taxon>
        <taxon>Polyphaga</taxon>
        <taxon>Elateriformia</taxon>
        <taxon>Elateroidea</taxon>
        <taxon>Elateridae</taxon>
        <taxon>Agrypninae</taxon>
        <taxon>Pyrophorini</taxon>
        <taxon>Ignelater</taxon>
    </lineage>
</organism>
<protein>
    <recommendedName>
        <fullName evidence="2">Retroviral polymerase SH3-like domain-containing protein</fullName>
    </recommendedName>
</protein>
<dbReference type="Pfam" id="PF25597">
    <property type="entry name" value="SH3_retrovirus"/>
    <property type="match status" value="1"/>
</dbReference>
<dbReference type="InterPro" id="IPR057670">
    <property type="entry name" value="SH3_retrovirus"/>
</dbReference>